<name>A0AAJ6BMZ7_9SPHN</name>
<accession>A0AAJ6BMZ7</accession>
<feature type="domain" description="Calcineurin-like phosphoesterase" evidence="1">
    <location>
        <begin position="21"/>
        <end position="203"/>
    </location>
</feature>
<reference evidence="2" key="1">
    <citation type="submission" date="2023-03" db="EMBL/GenBank/DDBJ databases">
        <title>Andean soil-derived lignocellulolytic bacterial consortium as a source of novel taxa and putative plastic-active enzymes.</title>
        <authorList>
            <person name="Diaz-Garcia L."/>
            <person name="Chuvochina M."/>
            <person name="Feuerriegel G."/>
            <person name="Bunk B."/>
            <person name="Sproer C."/>
            <person name="Streit W.R."/>
            <person name="Rodriguez L.M."/>
            <person name="Overmann J."/>
            <person name="Jimenez D.J."/>
        </authorList>
    </citation>
    <scope>NUCLEOTIDE SEQUENCE</scope>
    <source>
        <strain evidence="2">MAG 26</strain>
    </source>
</reference>
<dbReference type="SUPFAM" id="SSF56300">
    <property type="entry name" value="Metallo-dependent phosphatases"/>
    <property type="match status" value="1"/>
</dbReference>
<dbReference type="Gene3D" id="3.60.21.10">
    <property type="match status" value="1"/>
</dbReference>
<dbReference type="InterPro" id="IPR050126">
    <property type="entry name" value="Ap4A_hydrolase"/>
</dbReference>
<dbReference type="Proteomes" id="UP001218362">
    <property type="component" value="Chromosome"/>
</dbReference>
<dbReference type="GO" id="GO:0110154">
    <property type="term" value="P:RNA decapping"/>
    <property type="evidence" value="ECO:0007669"/>
    <property type="project" value="TreeGrafter"/>
</dbReference>
<dbReference type="Pfam" id="PF00149">
    <property type="entry name" value="Metallophos"/>
    <property type="match status" value="1"/>
</dbReference>
<evidence type="ECO:0000313" key="3">
    <source>
        <dbReference type="Proteomes" id="UP001218362"/>
    </source>
</evidence>
<dbReference type="AlphaFoldDB" id="A0AAJ6BMZ7"/>
<dbReference type="PANTHER" id="PTHR42850:SF4">
    <property type="entry name" value="ZINC-DEPENDENT ENDOPOLYPHOSPHATASE"/>
    <property type="match status" value="1"/>
</dbReference>
<evidence type="ECO:0000259" key="1">
    <source>
        <dbReference type="Pfam" id="PF00149"/>
    </source>
</evidence>
<dbReference type="PANTHER" id="PTHR42850">
    <property type="entry name" value="METALLOPHOSPHOESTERASE"/>
    <property type="match status" value="1"/>
</dbReference>
<dbReference type="GO" id="GO:0016791">
    <property type="term" value="F:phosphatase activity"/>
    <property type="evidence" value="ECO:0007669"/>
    <property type="project" value="TreeGrafter"/>
</dbReference>
<dbReference type="GO" id="GO:0005737">
    <property type="term" value="C:cytoplasm"/>
    <property type="evidence" value="ECO:0007669"/>
    <property type="project" value="TreeGrafter"/>
</dbReference>
<protein>
    <submittedName>
        <fullName evidence="2">Metallophosphoesterase</fullName>
    </submittedName>
</protein>
<dbReference type="GO" id="GO:0008803">
    <property type="term" value="F:bis(5'-nucleosyl)-tetraphosphatase (symmetrical) activity"/>
    <property type="evidence" value="ECO:0007669"/>
    <property type="project" value="TreeGrafter"/>
</dbReference>
<dbReference type="InterPro" id="IPR029052">
    <property type="entry name" value="Metallo-depent_PP-like"/>
</dbReference>
<evidence type="ECO:0000313" key="2">
    <source>
        <dbReference type="EMBL" id="WEK45128.1"/>
    </source>
</evidence>
<dbReference type="InterPro" id="IPR004843">
    <property type="entry name" value="Calcineurin-like_PHP"/>
</dbReference>
<organism evidence="2 3">
    <name type="scientific">Candidatus Andeanibacterium colombiense</name>
    <dbReference type="NCBI Taxonomy" id="3121345"/>
    <lineage>
        <taxon>Bacteria</taxon>
        <taxon>Pseudomonadati</taxon>
        <taxon>Pseudomonadota</taxon>
        <taxon>Alphaproteobacteria</taxon>
        <taxon>Sphingomonadales</taxon>
        <taxon>Sphingomonadaceae</taxon>
        <taxon>Candidatus Andeanibacterium</taxon>
    </lineage>
</organism>
<gene>
    <name evidence="2" type="ORF">P0Y56_08760</name>
</gene>
<dbReference type="KEGG" id="acob:P0Y56_08760"/>
<dbReference type="EMBL" id="CP119316">
    <property type="protein sequence ID" value="WEK45128.1"/>
    <property type="molecule type" value="Genomic_DNA"/>
</dbReference>
<proteinExistence type="predicted"/>
<sequence length="242" mass="26806">MGRPSSQIRDCPILRPHLTFAIGDVHGELQLLASAFARIEARAGAVPFRIVMLGDYVDRGPDSAGVVRLLRERERQYDLVCLKGNHEDLMIRACDGGDPGLWLRNGGEETLRSYRGAVPPEDLAWLRALPVRFGDGRRIYVHGGLKPHVPLDEQDDEACMWIRTPFLEAPAGAFPAHVVHGHTPYWDGKPEPDEPELLAHRTNLDTYACETGRLAIGVFETQRPGGPVEVLRVSRPVTVRAG</sequence>